<evidence type="ECO:0000256" key="3">
    <source>
        <dbReference type="ARBA" id="ARBA00022737"/>
    </source>
</evidence>
<feature type="domain" description="C2H2-type" evidence="9">
    <location>
        <begin position="81"/>
        <end position="108"/>
    </location>
</feature>
<dbReference type="GO" id="GO:0005634">
    <property type="term" value="C:nucleus"/>
    <property type="evidence" value="ECO:0007669"/>
    <property type="project" value="UniProtKB-SubCell"/>
</dbReference>
<dbReference type="EMBL" id="KE524999">
    <property type="protein sequence ID" value="KFB39697.1"/>
    <property type="molecule type" value="Genomic_DNA"/>
</dbReference>
<dbReference type="PANTHER" id="PTHR10032">
    <property type="entry name" value="ZINC FINGER PROTEIN WITH KRAB AND SCAN DOMAINS"/>
    <property type="match status" value="1"/>
</dbReference>
<evidence type="ECO:0000256" key="5">
    <source>
        <dbReference type="ARBA" id="ARBA00022833"/>
    </source>
</evidence>
<dbReference type="GO" id="GO:0000981">
    <property type="term" value="F:DNA-binding transcription factor activity, RNA polymerase II-specific"/>
    <property type="evidence" value="ECO:0007669"/>
    <property type="project" value="TreeGrafter"/>
</dbReference>
<proteinExistence type="predicted"/>
<dbReference type="Proteomes" id="UP000030765">
    <property type="component" value="Unassembled WGS sequence"/>
</dbReference>
<feature type="transmembrane region" description="Helical" evidence="8">
    <location>
        <begin position="159"/>
        <end position="183"/>
    </location>
</feature>
<keyword evidence="6" id="KW-0539">Nucleus</keyword>
<keyword evidence="8" id="KW-0812">Transmembrane</keyword>
<evidence type="ECO:0000256" key="2">
    <source>
        <dbReference type="ARBA" id="ARBA00022723"/>
    </source>
</evidence>
<organism evidence="10">
    <name type="scientific">Anopheles sinensis</name>
    <name type="common">Mosquito</name>
    <dbReference type="NCBI Taxonomy" id="74873"/>
    <lineage>
        <taxon>Eukaryota</taxon>
        <taxon>Metazoa</taxon>
        <taxon>Ecdysozoa</taxon>
        <taxon>Arthropoda</taxon>
        <taxon>Hexapoda</taxon>
        <taxon>Insecta</taxon>
        <taxon>Pterygota</taxon>
        <taxon>Neoptera</taxon>
        <taxon>Endopterygota</taxon>
        <taxon>Diptera</taxon>
        <taxon>Nematocera</taxon>
        <taxon>Culicoidea</taxon>
        <taxon>Culicidae</taxon>
        <taxon>Anophelinae</taxon>
        <taxon>Anopheles</taxon>
    </lineage>
</organism>
<sequence>MLKDFYLFRIRAHKCYEELQTKANIAQIISHLEQSSVGSVRSERSEEDIGQNAVTHAVNQGFKGEEAPEQASDYGPKKDQFRCSVCEKVFKMRKLLLRHEEIHLQVKRHHCQYCHKEFVAKASCYNHELKVHGHRKRNKEPRNKQQYVQNPNDDLSLGVIYPITNVFMPISVPTSAMFVVIVFGRNHS</sequence>
<dbReference type="EnsemblMetazoa" id="ASIC007250-RA">
    <property type="protein sequence ID" value="ASIC007250-PA"/>
    <property type="gene ID" value="ASIC007250"/>
</dbReference>
<keyword evidence="2" id="KW-0479">Metal-binding</keyword>
<dbReference type="InterPro" id="IPR027756">
    <property type="entry name" value="Ovo-like"/>
</dbReference>
<keyword evidence="12" id="KW-1185">Reference proteome</keyword>
<dbReference type="InterPro" id="IPR013087">
    <property type="entry name" value="Znf_C2H2_type"/>
</dbReference>
<dbReference type="PANTHER" id="PTHR10032:SF271">
    <property type="entry name" value="RH12261P-RELATED"/>
    <property type="match status" value="1"/>
</dbReference>
<evidence type="ECO:0000256" key="4">
    <source>
        <dbReference type="ARBA" id="ARBA00022771"/>
    </source>
</evidence>
<evidence type="ECO:0000313" key="11">
    <source>
        <dbReference type="EnsemblMetazoa" id="ASIC007250-PA"/>
    </source>
</evidence>
<dbReference type="VEuPathDB" id="VectorBase:ASIC007250"/>
<accession>A0A084VP03</accession>
<evidence type="ECO:0000259" key="9">
    <source>
        <dbReference type="PROSITE" id="PS50157"/>
    </source>
</evidence>
<feature type="domain" description="C2H2-type" evidence="9">
    <location>
        <begin position="109"/>
        <end position="137"/>
    </location>
</feature>
<gene>
    <name evidence="10" type="ORF">ZHAS_00007250</name>
</gene>
<evidence type="ECO:0000256" key="8">
    <source>
        <dbReference type="SAM" id="Phobius"/>
    </source>
</evidence>
<evidence type="ECO:0000313" key="12">
    <source>
        <dbReference type="Proteomes" id="UP000030765"/>
    </source>
</evidence>
<dbReference type="GO" id="GO:0008270">
    <property type="term" value="F:zinc ion binding"/>
    <property type="evidence" value="ECO:0007669"/>
    <property type="project" value="UniProtKB-KW"/>
</dbReference>
<dbReference type="InterPro" id="IPR036236">
    <property type="entry name" value="Znf_C2H2_sf"/>
</dbReference>
<keyword evidence="5" id="KW-0862">Zinc</keyword>
<dbReference type="EMBL" id="ATLV01014965">
    <property type="status" value="NOT_ANNOTATED_CDS"/>
    <property type="molecule type" value="Genomic_DNA"/>
</dbReference>
<reference evidence="10 12" key="1">
    <citation type="journal article" date="2014" name="BMC Genomics">
        <title>Genome sequence of Anopheles sinensis provides insight into genetics basis of mosquito competence for malaria parasites.</title>
        <authorList>
            <person name="Zhou D."/>
            <person name="Zhang D."/>
            <person name="Ding G."/>
            <person name="Shi L."/>
            <person name="Hou Q."/>
            <person name="Ye Y."/>
            <person name="Xu Y."/>
            <person name="Zhou H."/>
            <person name="Xiong C."/>
            <person name="Li S."/>
            <person name="Yu J."/>
            <person name="Hong S."/>
            <person name="Yu X."/>
            <person name="Zou P."/>
            <person name="Chen C."/>
            <person name="Chang X."/>
            <person name="Wang W."/>
            <person name="Lv Y."/>
            <person name="Sun Y."/>
            <person name="Ma L."/>
            <person name="Shen B."/>
            <person name="Zhu C."/>
        </authorList>
    </citation>
    <scope>NUCLEOTIDE SEQUENCE [LARGE SCALE GENOMIC DNA]</scope>
</reference>
<dbReference type="PROSITE" id="PS50157">
    <property type="entry name" value="ZINC_FINGER_C2H2_2"/>
    <property type="match status" value="2"/>
</dbReference>
<protein>
    <recommendedName>
        <fullName evidence="9">C2H2-type domain-containing protein</fullName>
    </recommendedName>
</protein>
<dbReference type="AlphaFoldDB" id="A0A084VP03"/>
<keyword evidence="3" id="KW-0677">Repeat</keyword>
<dbReference type="OrthoDB" id="7730254at2759"/>
<dbReference type="Gene3D" id="3.30.160.60">
    <property type="entry name" value="Classic Zinc Finger"/>
    <property type="match status" value="1"/>
</dbReference>
<evidence type="ECO:0000256" key="1">
    <source>
        <dbReference type="ARBA" id="ARBA00004123"/>
    </source>
</evidence>
<keyword evidence="8" id="KW-0472">Membrane</keyword>
<evidence type="ECO:0000256" key="6">
    <source>
        <dbReference type="ARBA" id="ARBA00023242"/>
    </source>
</evidence>
<evidence type="ECO:0000313" key="10">
    <source>
        <dbReference type="EMBL" id="KFB39697.1"/>
    </source>
</evidence>
<dbReference type="GO" id="GO:0000978">
    <property type="term" value="F:RNA polymerase II cis-regulatory region sequence-specific DNA binding"/>
    <property type="evidence" value="ECO:0007669"/>
    <property type="project" value="TreeGrafter"/>
</dbReference>
<dbReference type="SUPFAM" id="SSF57667">
    <property type="entry name" value="beta-beta-alpha zinc fingers"/>
    <property type="match status" value="1"/>
</dbReference>
<comment type="subcellular location">
    <subcellularLocation>
        <location evidence="1">Nucleus</location>
    </subcellularLocation>
</comment>
<reference evidence="11" key="2">
    <citation type="submission" date="2020-05" db="UniProtKB">
        <authorList>
            <consortium name="EnsemblMetazoa"/>
        </authorList>
    </citation>
    <scope>IDENTIFICATION</scope>
</reference>
<evidence type="ECO:0000256" key="7">
    <source>
        <dbReference type="PROSITE-ProRule" id="PRU00042"/>
    </source>
</evidence>
<dbReference type="SMART" id="SM00355">
    <property type="entry name" value="ZnF_C2H2"/>
    <property type="match status" value="2"/>
</dbReference>
<dbReference type="PROSITE" id="PS00028">
    <property type="entry name" value="ZINC_FINGER_C2H2_1"/>
    <property type="match status" value="2"/>
</dbReference>
<keyword evidence="8" id="KW-1133">Transmembrane helix</keyword>
<keyword evidence="4 7" id="KW-0863">Zinc-finger</keyword>
<name>A0A084VP03_ANOSI</name>